<dbReference type="SUPFAM" id="SSF52096">
    <property type="entry name" value="ClpP/crotonase"/>
    <property type="match status" value="1"/>
</dbReference>
<proteinExistence type="inferred from homology"/>
<keyword evidence="4" id="KW-0720">Serine protease</keyword>
<dbReference type="eggNOG" id="arCOG01311">
    <property type="taxonomic scope" value="Archaea"/>
</dbReference>
<dbReference type="Pfam" id="PF01343">
    <property type="entry name" value="Peptidase_S49"/>
    <property type="match status" value="1"/>
</dbReference>
<dbReference type="Proteomes" id="UP000002595">
    <property type="component" value="Chromosome"/>
</dbReference>
<name>A1RUC5_PYRIL</name>
<organism evidence="6 7">
    <name type="scientific">Pyrobaculum islandicum (strain DSM 4184 / JCM 9189 / GEO3)</name>
    <dbReference type="NCBI Taxonomy" id="384616"/>
    <lineage>
        <taxon>Archaea</taxon>
        <taxon>Thermoproteota</taxon>
        <taxon>Thermoprotei</taxon>
        <taxon>Thermoproteales</taxon>
        <taxon>Thermoproteaceae</taxon>
        <taxon>Pyrobaculum</taxon>
    </lineage>
</organism>
<protein>
    <submittedName>
        <fullName evidence="6">Peptidase S49</fullName>
    </submittedName>
</protein>
<dbReference type="CDD" id="cd07023">
    <property type="entry name" value="S49_Sppa_N_C"/>
    <property type="match status" value="1"/>
</dbReference>
<evidence type="ECO:0000256" key="3">
    <source>
        <dbReference type="ARBA" id="ARBA00022801"/>
    </source>
</evidence>
<dbReference type="RefSeq" id="WP_011763132.1">
    <property type="nucleotide sequence ID" value="NC_008701.1"/>
</dbReference>
<evidence type="ECO:0000256" key="1">
    <source>
        <dbReference type="ARBA" id="ARBA00008683"/>
    </source>
</evidence>
<dbReference type="InterPro" id="IPR001907">
    <property type="entry name" value="ClpP"/>
</dbReference>
<evidence type="ECO:0000259" key="5">
    <source>
        <dbReference type="Pfam" id="PF01343"/>
    </source>
</evidence>
<dbReference type="AlphaFoldDB" id="A1RUC5"/>
<gene>
    <name evidence="6" type="ordered locus">Pisl_1397</name>
</gene>
<dbReference type="Gene3D" id="3.90.226.10">
    <property type="entry name" value="2-enoyl-CoA Hydratase, Chain A, domain 1"/>
    <property type="match status" value="1"/>
</dbReference>
<dbReference type="GO" id="GO:0006508">
    <property type="term" value="P:proteolysis"/>
    <property type="evidence" value="ECO:0007669"/>
    <property type="project" value="UniProtKB-KW"/>
</dbReference>
<keyword evidence="3" id="KW-0378">Hydrolase</keyword>
<dbReference type="GeneID" id="4617583"/>
<evidence type="ECO:0000313" key="7">
    <source>
        <dbReference type="Proteomes" id="UP000002595"/>
    </source>
</evidence>
<dbReference type="PRINTS" id="PR00127">
    <property type="entry name" value="CLPPROTEASEP"/>
</dbReference>
<dbReference type="PANTHER" id="PTHR42987">
    <property type="entry name" value="PEPTIDASE S49"/>
    <property type="match status" value="1"/>
</dbReference>
<keyword evidence="2" id="KW-0645">Protease</keyword>
<dbReference type="GO" id="GO:0004252">
    <property type="term" value="F:serine-type endopeptidase activity"/>
    <property type="evidence" value="ECO:0007669"/>
    <property type="project" value="InterPro"/>
</dbReference>
<keyword evidence="7" id="KW-1185">Reference proteome</keyword>
<evidence type="ECO:0000256" key="2">
    <source>
        <dbReference type="ARBA" id="ARBA00022670"/>
    </source>
</evidence>
<dbReference type="InterPro" id="IPR029045">
    <property type="entry name" value="ClpP/crotonase-like_dom_sf"/>
</dbReference>
<feature type="domain" description="Peptidase S49" evidence="5">
    <location>
        <begin position="104"/>
        <end position="140"/>
    </location>
</feature>
<comment type="similarity">
    <text evidence="1">Belongs to the peptidase S49 family.</text>
</comment>
<dbReference type="OrthoDB" id="27099at2157"/>
<dbReference type="InterPro" id="IPR047272">
    <property type="entry name" value="S49_SppA_C"/>
</dbReference>
<dbReference type="HOGENOM" id="CLU_445943_0_0_2"/>
<sequence length="550" mass="58826">MAEKALAVGIALALAIGVAALFAVFYICQPKPAAPQPVKPKIVLVSVDFVIGGPETDKLVKALTELSQRDDVAGIVLVINSPGGTVSGTETLYTTLLGLNKTKYAVIVGLGASGAYYTAVAAERIYAAPSSWVGSIGVVAVIWPDLYLYDAADYIYTTGPLKYYGEDLHGYYDDVEKIRQNFVEAVLRGRAGRIKADPAVLETAGLFTAEEALKLGLVDKIGGVLDAARDMAEELGLRNYSLVYLGDLMNMTAAAASAWRVPLSQLLNASPIPIFYIYPGVLQIDVRAGVPRNVTLPTSPLGKPYVVLDMSHGNMVPRGFIEVLRAELAVRGFALVAAASENQLTSLLANATGLVVVNPTAPFSRDALAAVLNATARGVRTAYFYDMRASAVVISGGAAYVAPYSAYAVFDPLPMYFNMSGLRAVYNFTAGGRTYLQNWQFVYVEPSGNWTLLSGVRRLVLFSPSAVATNAPHRLTVRGYVFGYGEGNYTVAAQAGNFLFVGSVRSFTPYFITLGDNRRFFSNVVAWLTEPRQIKAAKAPHASGVIYVGG</sequence>
<dbReference type="EMBL" id="CP000504">
    <property type="protein sequence ID" value="ABL88557.1"/>
    <property type="molecule type" value="Genomic_DNA"/>
</dbReference>
<reference evidence="6" key="1">
    <citation type="submission" date="2006-12" db="EMBL/GenBank/DDBJ databases">
        <title>Complete sequence of Pyrobaculum islandicum DSM 4184.</title>
        <authorList>
            <person name="Copeland A."/>
            <person name="Lucas S."/>
            <person name="Lapidus A."/>
            <person name="Barry K."/>
            <person name="Detter J.C."/>
            <person name="Glavina del Rio T."/>
            <person name="Dalin E."/>
            <person name="Tice H."/>
            <person name="Pitluck S."/>
            <person name="Meincke L."/>
            <person name="Brettin T."/>
            <person name="Bruce D."/>
            <person name="Han C."/>
            <person name="Tapia R."/>
            <person name="Gilna P."/>
            <person name="Schmutz J."/>
            <person name="Larimer F."/>
            <person name="Land M."/>
            <person name="Hauser L."/>
            <person name="Kyrpides N."/>
            <person name="Mikhailova N."/>
            <person name="Cozen A.E."/>
            <person name="Fitz-Gibbon S.T."/>
            <person name="House C.H."/>
            <person name="Saltikov C."/>
            <person name="Lowe T."/>
            <person name="Richardson P."/>
        </authorList>
    </citation>
    <scope>NUCLEOTIDE SEQUENCE [LARGE SCALE GENOMIC DNA]</scope>
    <source>
        <strain evidence="6">DSM 4184</strain>
    </source>
</reference>
<dbReference type="GO" id="GO:0004176">
    <property type="term" value="F:ATP-dependent peptidase activity"/>
    <property type="evidence" value="ECO:0007669"/>
    <property type="project" value="InterPro"/>
</dbReference>
<accession>A1RUC5</accession>
<evidence type="ECO:0000256" key="4">
    <source>
        <dbReference type="ARBA" id="ARBA00022825"/>
    </source>
</evidence>
<dbReference type="PANTHER" id="PTHR42987:SF4">
    <property type="entry name" value="PROTEASE SOHB-RELATED"/>
    <property type="match status" value="1"/>
</dbReference>
<dbReference type="InterPro" id="IPR002142">
    <property type="entry name" value="Peptidase_S49"/>
</dbReference>
<dbReference type="KEGG" id="pis:Pisl_1397"/>
<evidence type="ECO:0000313" key="6">
    <source>
        <dbReference type="EMBL" id="ABL88557.1"/>
    </source>
</evidence>
<dbReference type="STRING" id="384616.Pisl_1397"/>